<keyword evidence="5" id="KW-0169">Cobalamin biosynthesis</keyword>
<dbReference type="InterPro" id="IPR003200">
    <property type="entry name" value="Nict_dMeBzImd_PRibTrfase"/>
</dbReference>
<evidence type="ECO:0000256" key="2">
    <source>
        <dbReference type="ARBA" id="ARBA00007110"/>
    </source>
</evidence>
<dbReference type="PANTHER" id="PTHR43463">
    <property type="entry name" value="NICOTINATE-NUCLEOTIDE--DIMETHYLBENZIMIDAZOLE PHOSPHORIBOSYLTRANSFERASE"/>
    <property type="match status" value="1"/>
</dbReference>
<evidence type="ECO:0000256" key="4">
    <source>
        <dbReference type="ARBA" id="ARBA00015486"/>
    </source>
</evidence>
<sequence>MKKLESILKKIESIELDKKSMKLAEKRQNELTKPKKSLGILEDISIQVAGITGDPQPYIRDKSIIVMAGDHGVVEEGVTAYPQEVTAQMVNSFLNGYAAINVFSRHTSTDVVVVDMGIASNMDYSVLIDKKIGYGTKNISKGPAMTRKDAIKAIESGIEVFEEVYAGKKIDIVGTGDMGIGNTTPSSAIISVISNCDPRLTTGRGSGIDDLSLKKKIDVIDKAININKPFKDPIDILAKLGGFEIGGIVGVILASVSHRVPVVIDGFISGAAAAIAIELDRKIKDFMIASHKSLEIGHGVMLDYYGLKPILNLDMRLGEGTGAVLAMSLIELSCRVLNEMKTFDEAGVSDRI</sequence>
<gene>
    <name evidence="10" type="primary">cobT</name>
    <name evidence="10" type="ORF">EF806_01820</name>
</gene>
<dbReference type="EMBL" id="RXIF01000004">
    <property type="protein sequence ID" value="RZN64813.1"/>
    <property type="molecule type" value="Genomic_DNA"/>
</dbReference>
<comment type="catalytic activity">
    <reaction evidence="9">
        <text>5,6-dimethylbenzimidazole + nicotinate beta-D-ribonucleotide = alpha-ribazole 5'-phosphate + nicotinate + H(+)</text>
        <dbReference type="Rhea" id="RHEA:11196"/>
        <dbReference type="ChEBI" id="CHEBI:15378"/>
        <dbReference type="ChEBI" id="CHEBI:15890"/>
        <dbReference type="ChEBI" id="CHEBI:32544"/>
        <dbReference type="ChEBI" id="CHEBI:57502"/>
        <dbReference type="ChEBI" id="CHEBI:57918"/>
        <dbReference type="EC" id="2.4.2.21"/>
    </reaction>
</comment>
<dbReference type="PANTHER" id="PTHR43463:SF1">
    <property type="entry name" value="NICOTINATE-NUCLEOTIDE--DIMETHYLBENZIMIDAZOLE PHOSPHORIBOSYLTRANSFERASE"/>
    <property type="match status" value="1"/>
</dbReference>
<dbReference type="EC" id="2.4.2.21" evidence="3"/>
<dbReference type="CDD" id="cd02439">
    <property type="entry name" value="DMB-PRT_CobT"/>
    <property type="match status" value="1"/>
</dbReference>
<reference evidence="10 11" key="1">
    <citation type="journal article" date="2019" name="Nat. Microbiol.">
        <title>Wide diversity of methane and short-chain alkane metabolisms in uncultured archaea.</title>
        <authorList>
            <person name="Borrel G."/>
            <person name="Adam P.S."/>
            <person name="McKay L.J."/>
            <person name="Chen L.X."/>
            <person name="Sierra-Garcia I.N."/>
            <person name="Sieber C.M."/>
            <person name="Letourneur Q."/>
            <person name="Ghozlane A."/>
            <person name="Andersen G.L."/>
            <person name="Li W.J."/>
            <person name="Hallam S.J."/>
            <person name="Muyzer G."/>
            <person name="de Oliveira V.M."/>
            <person name="Inskeep W.P."/>
            <person name="Banfield J.F."/>
            <person name="Gribaldo S."/>
        </authorList>
    </citation>
    <scope>NUCLEOTIDE SEQUENCE [LARGE SCALE GENOMIC DNA]</scope>
    <source>
        <strain evidence="10">NM1a</strain>
    </source>
</reference>
<evidence type="ECO:0000256" key="5">
    <source>
        <dbReference type="ARBA" id="ARBA00022573"/>
    </source>
</evidence>
<dbReference type="NCBIfam" id="TIGR03160">
    <property type="entry name" value="cobT_DBIPRT"/>
    <property type="match status" value="1"/>
</dbReference>
<dbReference type="NCBIfam" id="NF000996">
    <property type="entry name" value="PRK00105.1"/>
    <property type="match status" value="1"/>
</dbReference>
<dbReference type="Proteomes" id="UP000317158">
    <property type="component" value="Unassembled WGS sequence"/>
</dbReference>
<comment type="similarity">
    <text evidence="2">Belongs to the CobT family.</text>
</comment>
<evidence type="ECO:0000256" key="8">
    <source>
        <dbReference type="ARBA" id="ARBA00030686"/>
    </source>
</evidence>
<comment type="pathway">
    <text evidence="1">Nucleoside biosynthesis; alpha-ribazole biosynthesis; alpha-ribazole from 5,6-dimethylbenzimidazole: step 1/2.</text>
</comment>
<dbReference type="UniPathway" id="UPA00061">
    <property type="reaction ID" value="UER00516"/>
</dbReference>
<accession>A0A520KSA4</accession>
<dbReference type="AlphaFoldDB" id="A0A520KSA4"/>
<organism evidence="10 11">
    <name type="scientific">Methanoliparum thermophilum</name>
    <dbReference type="NCBI Taxonomy" id="2491083"/>
    <lineage>
        <taxon>Archaea</taxon>
        <taxon>Methanobacteriati</taxon>
        <taxon>Methanobacteriota</taxon>
        <taxon>Candidatus Methanoliparia</taxon>
        <taxon>Candidatus Methanoliparales</taxon>
        <taxon>Candidatus Methanoliparaceae</taxon>
        <taxon>Candidatus Methanoliparum</taxon>
    </lineage>
</organism>
<evidence type="ECO:0000313" key="11">
    <source>
        <dbReference type="Proteomes" id="UP000317158"/>
    </source>
</evidence>
<dbReference type="Gene3D" id="3.40.50.10210">
    <property type="match status" value="1"/>
</dbReference>
<evidence type="ECO:0000256" key="6">
    <source>
        <dbReference type="ARBA" id="ARBA00022676"/>
    </source>
</evidence>
<name>A0A520KSA4_METT2</name>
<evidence type="ECO:0000256" key="3">
    <source>
        <dbReference type="ARBA" id="ARBA00011991"/>
    </source>
</evidence>
<dbReference type="Gene3D" id="1.10.1610.10">
    <property type="match status" value="1"/>
</dbReference>
<dbReference type="HAMAP" id="MF_00230">
    <property type="entry name" value="CobT"/>
    <property type="match status" value="1"/>
</dbReference>
<keyword evidence="6 10" id="KW-0328">Glycosyltransferase</keyword>
<dbReference type="FunFam" id="3.40.50.10210:FF:000001">
    <property type="entry name" value="Nicotinate-nucleotide--dimethylbenzimidazole phosphoribosyltransferase"/>
    <property type="match status" value="1"/>
</dbReference>
<evidence type="ECO:0000256" key="7">
    <source>
        <dbReference type="ARBA" id="ARBA00022679"/>
    </source>
</evidence>
<dbReference type="GO" id="GO:0008939">
    <property type="term" value="F:nicotinate-nucleotide-dimethylbenzimidazole phosphoribosyltransferase activity"/>
    <property type="evidence" value="ECO:0007669"/>
    <property type="project" value="UniProtKB-EC"/>
</dbReference>
<evidence type="ECO:0000256" key="9">
    <source>
        <dbReference type="ARBA" id="ARBA00047340"/>
    </source>
</evidence>
<keyword evidence="7 10" id="KW-0808">Transferase</keyword>
<dbReference type="InterPro" id="IPR036087">
    <property type="entry name" value="Nict_dMeBzImd_PRibTrfase_sf"/>
</dbReference>
<dbReference type="InterPro" id="IPR017846">
    <property type="entry name" value="Nict_dMeBzImd_PRibTrfase_bact"/>
</dbReference>
<protein>
    <recommendedName>
        <fullName evidence="4">Nicotinate-nucleotide--dimethylbenzimidazole phosphoribosyltransferase</fullName>
        <ecNumber evidence="3">2.4.2.21</ecNumber>
    </recommendedName>
    <alternativeName>
        <fullName evidence="8">N(1)-alpha-phosphoribosyltransferase</fullName>
    </alternativeName>
</protein>
<dbReference type="InterPro" id="IPR023195">
    <property type="entry name" value="Nict_dMeBzImd_PRibTrfase_N"/>
</dbReference>
<comment type="caution">
    <text evidence="10">The sequence shown here is derived from an EMBL/GenBank/DDBJ whole genome shotgun (WGS) entry which is preliminary data.</text>
</comment>
<dbReference type="SUPFAM" id="SSF52733">
    <property type="entry name" value="Nicotinate mononucleotide:5,6-dimethylbenzimidazole phosphoribosyltransferase (CobT)"/>
    <property type="match status" value="1"/>
</dbReference>
<evidence type="ECO:0000313" key="10">
    <source>
        <dbReference type="EMBL" id="RZN64813.1"/>
    </source>
</evidence>
<proteinExistence type="inferred from homology"/>
<evidence type="ECO:0000256" key="1">
    <source>
        <dbReference type="ARBA" id="ARBA00005049"/>
    </source>
</evidence>
<dbReference type="GO" id="GO:0009236">
    <property type="term" value="P:cobalamin biosynthetic process"/>
    <property type="evidence" value="ECO:0007669"/>
    <property type="project" value="UniProtKB-KW"/>
</dbReference>
<dbReference type="Pfam" id="PF02277">
    <property type="entry name" value="DBI_PRT"/>
    <property type="match status" value="1"/>
</dbReference>